<keyword evidence="2" id="KW-1185">Reference proteome</keyword>
<organism evidence="1 2">
    <name type="scientific">Solanum tuberosum</name>
    <name type="common">Potato</name>
    <dbReference type="NCBI Taxonomy" id="4113"/>
    <lineage>
        <taxon>Eukaryota</taxon>
        <taxon>Viridiplantae</taxon>
        <taxon>Streptophyta</taxon>
        <taxon>Embryophyta</taxon>
        <taxon>Tracheophyta</taxon>
        <taxon>Spermatophyta</taxon>
        <taxon>Magnoliopsida</taxon>
        <taxon>eudicotyledons</taxon>
        <taxon>Gunneridae</taxon>
        <taxon>Pentapetalae</taxon>
        <taxon>asterids</taxon>
        <taxon>lamiids</taxon>
        <taxon>Solanales</taxon>
        <taxon>Solanaceae</taxon>
        <taxon>Solanoideae</taxon>
        <taxon>Solaneae</taxon>
        <taxon>Solanum</taxon>
    </lineage>
</organism>
<reference evidence="1 2" key="1">
    <citation type="journal article" date="2021" name="bioRxiv">
        <title>Chromosome-scale and haplotype-resolved genome assembly of a tetraploid potato cultivar.</title>
        <authorList>
            <person name="Sun H."/>
            <person name="Jiao W.-B."/>
            <person name="Krause K."/>
            <person name="Campoy J.A."/>
            <person name="Goel M."/>
            <person name="Folz-Donahue K."/>
            <person name="Kukat C."/>
            <person name="Huettel B."/>
            <person name="Schneeberger K."/>
        </authorList>
    </citation>
    <scope>NUCLEOTIDE SEQUENCE [LARGE SCALE GENOMIC DNA]</scope>
    <source>
        <strain evidence="1">SolTubOtavaFocal</strain>
        <tissue evidence="1">Leaves</tissue>
    </source>
</reference>
<evidence type="ECO:0000313" key="1">
    <source>
        <dbReference type="EMBL" id="KAH0754232.1"/>
    </source>
</evidence>
<evidence type="ECO:0000313" key="2">
    <source>
        <dbReference type="Proteomes" id="UP000826656"/>
    </source>
</evidence>
<sequence length="170" mass="19212">MGFFLESYHDRALDERVLQATLPFFTHAILLDRAFAHCLRFPTAAPVGVQAVSQSQCAIDRSALAKDEGGKRSELHRYSRGEVETRVQAALALPEKEVIQQHLPVRLPCYDFTLSHYSFSFCTCLVEVEDVALVRKYFQQVANRLLPNRAFYASLASFPPSPTMTQQSFP</sequence>
<protein>
    <submittedName>
        <fullName evidence="1">Uncharacterized protein</fullName>
    </submittedName>
</protein>
<accession>A0ABQ7UQW5</accession>
<proteinExistence type="predicted"/>
<gene>
    <name evidence="1" type="ORF">KY290_024502</name>
</gene>
<name>A0ABQ7UQW5_SOLTU</name>
<dbReference type="Proteomes" id="UP000826656">
    <property type="component" value="Unassembled WGS sequence"/>
</dbReference>
<dbReference type="EMBL" id="JAIVGD010000018">
    <property type="protein sequence ID" value="KAH0754232.1"/>
    <property type="molecule type" value="Genomic_DNA"/>
</dbReference>
<comment type="caution">
    <text evidence="1">The sequence shown here is derived from an EMBL/GenBank/DDBJ whole genome shotgun (WGS) entry which is preliminary data.</text>
</comment>